<dbReference type="EMBL" id="JAUCGM010000974">
    <property type="protein sequence ID" value="MDM8563935.1"/>
    <property type="molecule type" value="Genomic_DNA"/>
</dbReference>
<protein>
    <submittedName>
        <fullName evidence="1">Uncharacterized protein</fullName>
    </submittedName>
</protein>
<accession>A0ABT7VWQ3</accession>
<evidence type="ECO:0000313" key="1">
    <source>
        <dbReference type="EMBL" id="MDM8563935.1"/>
    </source>
</evidence>
<comment type="caution">
    <text evidence="1">The sequence shown here is derived from an EMBL/GenBank/DDBJ whole genome shotgun (WGS) entry which is preliminary data.</text>
</comment>
<sequence length="74" mass="8503">RCAQTSFKVDHFRARCRFDGVGENLEKTKNSQVIDLTEEKVNIDPKQELYGSLLFKKGVLNVSVPIILWRLPNV</sequence>
<dbReference type="Proteomes" id="UP001171945">
    <property type="component" value="Unassembled WGS sequence"/>
</dbReference>
<organism evidence="1 2">
    <name type="scientific">Candidatus Marithioploca araucensis</name>
    <dbReference type="NCBI Taxonomy" id="70273"/>
    <lineage>
        <taxon>Bacteria</taxon>
        <taxon>Pseudomonadati</taxon>
        <taxon>Pseudomonadota</taxon>
        <taxon>Gammaproteobacteria</taxon>
        <taxon>Thiotrichales</taxon>
        <taxon>Thiotrichaceae</taxon>
        <taxon>Candidatus Marithioploca</taxon>
    </lineage>
</organism>
<name>A0ABT7VWQ3_9GAMM</name>
<evidence type="ECO:0000313" key="2">
    <source>
        <dbReference type="Proteomes" id="UP001171945"/>
    </source>
</evidence>
<reference evidence="1" key="1">
    <citation type="submission" date="2023-06" db="EMBL/GenBank/DDBJ databases">
        <title>Uncultivated large filamentous bacteria from sulfidic sediments reveal new species and different genomic features in energy metabolism and defense.</title>
        <authorList>
            <person name="Fonseca A."/>
        </authorList>
    </citation>
    <scope>NUCLEOTIDE SEQUENCE</scope>
    <source>
        <strain evidence="1">HSG4</strain>
    </source>
</reference>
<keyword evidence="2" id="KW-1185">Reference proteome</keyword>
<proteinExistence type="predicted"/>
<feature type="non-terminal residue" evidence="1">
    <location>
        <position position="1"/>
    </location>
</feature>
<gene>
    <name evidence="1" type="ORF">QUF54_11335</name>
</gene>